<protein>
    <recommendedName>
        <fullName evidence="4">Fimbrial assembly protein</fullName>
    </recommendedName>
</protein>
<dbReference type="EMBL" id="NIZW01000011">
    <property type="protein sequence ID" value="PHQ34492.1"/>
    <property type="molecule type" value="Genomic_DNA"/>
</dbReference>
<evidence type="ECO:0008006" key="4">
    <source>
        <dbReference type="Google" id="ProtNLM"/>
    </source>
</evidence>
<evidence type="ECO:0000256" key="1">
    <source>
        <dbReference type="SAM" id="Coils"/>
    </source>
</evidence>
<sequence>MNTATQHTVVLVSDSFIARVDISAGPVGDVVWSKRTERPEDFSLGESIELAYDDGPRTKGRVWILTDEVWSGEVTLASKIAKAIPTGQLEQTLALQAEEHSGSSPFNSRLGHVAMRRSGADSTWWVTQAEQDQLDEVTAAIPAWAGKLTGLASMNMAPDEITDFFEGDNTESYGDLAKEWLAKHLSNDGTIPIIEPDQRATHSSNAFRNSLIVTTIVIATTAALHIHGERRLADAETVLSRIVNYEKQLRKDVDRSEAKAIQDLDAQEENQANLTAEIENQNRLRQQIGERLASSKRPSQVLSTLEATAGMGHWMQGIELKDRRITLSGLAMDCLTVSNLLERLELEFGSLLSRVQPSEMSATPFGDLVQFELRLTFSENGLLPNEQPLSVHGSVAANVR</sequence>
<evidence type="ECO:0000313" key="2">
    <source>
        <dbReference type="EMBL" id="PHQ34492.1"/>
    </source>
</evidence>
<dbReference type="Proteomes" id="UP000225740">
    <property type="component" value="Unassembled WGS sequence"/>
</dbReference>
<dbReference type="AlphaFoldDB" id="A0A2G1W637"/>
<keyword evidence="1" id="KW-0175">Coiled coil</keyword>
<reference evidence="2 3" key="1">
    <citation type="submission" date="2017-06" db="EMBL/GenBank/DDBJ databases">
        <title>Description of Rhodopirellula bahusiensis sp. nov.</title>
        <authorList>
            <person name="Kizina J."/>
            <person name="Harder J."/>
        </authorList>
    </citation>
    <scope>NUCLEOTIDE SEQUENCE [LARGE SCALE GENOMIC DNA]</scope>
    <source>
        <strain evidence="2 3">SWK21</strain>
    </source>
</reference>
<dbReference type="GeneID" id="90609560"/>
<comment type="caution">
    <text evidence="2">The sequence shown here is derived from an EMBL/GenBank/DDBJ whole genome shotgun (WGS) entry which is preliminary data.</text>
</comment>
<evidence type="ECO:0000313" key="3">
    <source>
        <dbReference type="Proteomes" id="UP000225740"/>
    </source>
</evidence>
<gene>
    <name evidence="2" type="ORF">CEE69_15960</name>
</gene>
<proteinExistence type="predicted"/>
<name>A0A2G1W637_9BACT</name>
<feature type="coiled-coil region" evidence="1">
    <location>
        <begin position="257"/>
        <end position="284"/>
    </location>
</feature>
<organism evidence="2 3">
    <name type="scientific">Rhodopirellula bahusiensis</name>
    <dbReference type="NCBI Taxonomy" id="2014065"/>
    <lineage>
        <taxon>Bacteria</taxon>
        <taxon>Pseudomonadati</taxon>
        <taxon>Planctomycetota</taxon>
        <taxon>Planctomycetia</taxon>
        <taxon>Pirellulales</taxon>
        <taxon>Pirellulaceae</taxon>
        <taxon>Rhodopirellula</taxon>
    </lineage>
</organism>
<accession>A0A2G1W637</accession>
<dbReference type="RefSeq" id="WP_099261631.1">
    <property type="nucleotide sequence ID" value="NZ_NIZW01000011.1"/>
</dbReference>
<keyword evidence="3" id="KW-1185">Reference proteome</keyword>